<protein>
    <submittedName>
        <fullName evidence="1">Uncharacterized protein</fullName>
    </submittedName>
</protein>
<dbReference type="AlphaFoldDB" id="A0A9R1VRZ0"/>
<dbReference type="EMBL" id="NBSK02000004">
    <property type="protein sequence ID" value="KAJ0209790.1"/>
    <property type="molecule type" value="Genomic_DNA"/>
</dbReference>
<sequence>MRQADSSTEIILPPSIGKKRFKTYDNGGLVPWSELIHDRVKAHGIMSPPLSPSLIYMFSRAQIDLLAIKNFPKVLSPWLVSLDEKLFVMDCSPSDHDRVHELDCDEMKWVSPKEKTIGEYAFFRSDMRQTRVVGCSPVDHNTREMISSVINVEKAGSLFHICGTSPIVV</sequence>
<dbReference type="PANTHER" id="PTHR45463:SF8">
    <property type="entry name" value="OS09G0392200 PROTEIN"/>
    <property type="match status" value="1"/>
</dbReference>
<evidence type="ECO:0000313" key="2">
    <source>
        <dbReference type="Proteomes" id="UP000235145"/>
    </source>
</evidence>
<name>A0A9R1VRZ0_LACSA</name>
<evidence type="ECO:0000313" key="1">
    <source>
        <dbReference type="EMBL" id="KAJ0209790.1"/>
    </source>
</evidence>
<comment type="caution">
    <text evidence="1">The sequence shown here is derived from an EMBL/GenBank/DDBJ whole genome shotgun (WGS) entry which is preliminary data.</text>
</comment>
<dbReference type="Proteomes" id="UP000235145">
    <property type="component" value="Unassembled WGS sequence"/>
</dbReference>
<accession>A0A9R1VRZ0</accession>
<dbReference type="PANTHER" id="PTHR45463">
    <property type="entry name" value="OS09G0392200 PROTEIN"/>
    <property type="match status" value="1"/>
</dbReference>
<gene>
    <name evidence="1" type="ORF">LSAT_V11C400174280</name>
</gene>
<proteinExistence type="predicted"/>
<organism evidence="1 2">
    <name type="scientific">Lactuca sativa</name>
    <name type="common">Garden lettuce</name>
    <dbReference type="NCBI Taxonomy" id="4236"/>
    <lineage>
        <taxon>Eukaryota</taxon>
        <taxon>Viridiplantae</taxon>
        <taxon>Streptophyta</taxon>
        <taxon>Embryophyta</taxon>
        <taxon>Tracheophyta</taxon>
        <taxon>Spermatophyta</taxon>
        <taxon>Magnoliopsida</taxon>
        <taxon>eudicotyledons</taxon>
        <taxon>Gunneridae</taxon>
        <taxon>Pentapetalae</taxon>
        <taxon>asterids</taxon>
        <taxon>campanulids</taxon>
        <taxon>Asterales</taxon>
        <taxon>Asteraceae</taxon>
        <taxon>Cichorioideae</taxon>
        <taxon>Cichorieae</taxon>
        <taxon>Lactucinae</taxon>
        <taxon>Lactuca</taxon>
    </lineage>
</organism>
<keyword evidence="2" id="KW-1185">Reference proteome</keyword>
<reference evidence="1 2" key="1">
    <citation type="journal article" date="2017" name="Nat. Commun.">
        <title>Genome assembly with in vitro proximity ligation data and whole-genome triplication in lettuce.</title>
        <authorList>
            <person name="Reyes-Chin-Wo S."/>
            <person name="Wang Z."/>
            <person name="Yang X."/>
            <person name="Kozik A."/>
            <person name="Arikit S."/>
            <person name="Song C."/>
            <person name="Xia L."/>
            <person name="Froenicke L."/>
            <person name="Lavelle D.O."/>
            <person name="Truco M.J."/>
            <person name="Xia R."/>
            <person name="Zhu S."/>
            <person name="Xu C."/>
            <person name="Xu H."/>
            <person name="Xu X."/>
            <person name="Cox K."/>
            <person name="Korf I."/>
            <person name="Meyers B.C."/>
            <person name="Michelmore R.W."/>
        </authorList>
    </citation>
    <scope>NUCLEOTIDE SEQUENCE [LARGE SCALE GENOMIC DNA]</scope>
    <source>
        <strain evidence="2">cv. Salinas</strain>
        <tissue evidence="1">Seedlings</tissue>
    </source>
</reference>